<feature type="compositionally biased region" description="Basic and acidic residues" evidence="9">
    <location>
        <begin position="473"/>
        <end position="483"/>
    </location>
</feature>
<evidence type="ECO:0000256" key="9">
    <source>
        <dbReference type="SAM" id="MobiDB-lite"/>
    </source>
</evidence>
<dbReference type="GO" id="GO:0008270">
    <property type="term" value="F:zinc ion binding"/>
    <property type="evidence" value="ECO:0007669"/>
    <property type="project" value="UniProtKB-KW"/>
</dbReference>
<feature type="region of interest" description="Disordered" evidence="9">
    <location>
        <begin position="77"/>
        <end position="240"/>
    </location>
</feature>
<dbReference type="CDD" id="cd12257">
    <property type="entry name" value="RRM1_RBM26_like"/>
    <property type="match status" value="1"/>
</dbReference>
<feature type="region of interest" description="Disordered" evidence="9">
    <location>
        <begin position="342"/>
        <end position="419"/>
    </location>
</feature>
<dbReference type="FunFam" id="3.30.70.330:FF:000330">
    <property type="entry name" value="RNA-binding motif protein 26"/>
    <property type="match status" value="1"/>
</dbReference>
<feature type="coiled-coil region" evidence="8">
    <location>
        <begin position="640"/>
        <end position="743"/>
    </location>
</feature>
<dbReference type="GO" id="GO:0003723">
    <property type="term" value="F:RNA binding"/>
    <property type="evidence" value="ECO:0007669"/>
    <property type="project" value="UniProtKB-KW"/>
</dbReference>
<feature type="compositionally biased region" description="Pro residues" evidence="9">
    <location>
        <begin position="118"/>
        <end position="128"/>
    </location>
</feature>
<dbReference type="InterPro" id="IPR002483">
    <property type="entry name" value="PWI_dom"/>
</dbReference>
<evidence type="ECO:0000256" key="3">
    <source>
        <dbReference type="ARBA" id="ARBA00022833"/>
    </source>
</evidence>
<evidence type="ECO:0000256" key="1">
    <source>
        <dbReference type="ARBA" id="ARBA00022723"/>
    </source>
</evidence>
<keyword evidence="1 7" id="KW-0479">Metal-binding</keyword>
<feature type="region of interest" description="Disordered" evidence="9">
    <location>
        <begin position="811"/>
        <end position="837"/>
    </location>
</feature>
<evidence type="ECO:0000256" key="6">
    <source>
        <dbReference type="ARBA" id="ARBA00043866"/>
    </source>
</evidence>
<evidence type="ECO:0000259" key="10">
    <source>
        <dbReference type="PROSITE" id="PS50103"/>
    </source>
</evidence>
<feature type="compositionally biased region" description="Basic and acidic residues" evidence="9">
    <location>
        <begin position="137"/>
        <end position="146"/>
    </location>
</feature>
<dbReference type="CDD" id="cd12258">
    <property type="entry name" value="RRM2_RBM26_like"/>
    <property type="match status" value="1"/>
</dbReference>
<protein>
    <recommendedName>
        <fullName evidence="10">C3H1-type domain-containing protein</fullName>
    </recommendedName>
</protein>
<dbReference type="InterPro" id="IPR039511">
    <property type="entry name" value="RBM26-like_RRM2"/>
</dbReference>
<dbReference type="EMBL" id="WJBH02000002">
    <property type="protein sequence ID" value="KAI9562581.1"/>
    <property type="molecule type" value="Genomic_DNA"/>
</dbReference>
<feature type="compositionally biased region" description="Low complexity" evidence="9">
    <location>
        <begin position="95"/>
        <end position="117"/>
    </location>
</feature>
<keyword evidence="4" id="KW-0694">RNA-binding</keyword>
<feature type="compositionally biased region" description="Pro residues" evidence="9">
    <location>
        <begin position="355"/>
        <end position="378"/>
    </location>
</feature>
<evidence type="ECO:0000256" key="4">
    <source>
        <dbReference type="ARBA" id="ARBA00022884"/>
    </source>
</evidence>
<feature type="compositionally biased region" description="Pro residues" evidence="9">
    <location>
        <begin position="389"/>
        <end position="419"/>
    </location>
</feature>
<evidence type="ECO:0000256" key="7">
    <source>
        <dbReference type="PROSITE-ProRule" id="PRU00723"/>
    </source>
</evidence>
<dbReference type="InterPro" id="IPR000504">
    <property type="entry name" value="RRM_dom"/>
</dbReference>
<dbReference type="InterPro" id="IPR035979">
    <property type="entry name" value="RBD_domain_sf"/>
</dbReference>
<dbReference type="InterPro" id="IPR045137">
    <property type="entry name" value="RBM26/27"/>
</dbReference>
<accession>A0AAD5KXR4</accession>
<evidence type="ECO:0000313" key="11">
    <source>
        <dbReference type="EMBL" id="KAI9562581.1"/>
    </source>
</evidence>
<feature type="domain" description="C3H1-type" evidence="10">
    <location>
        <begin position="296"/>
        <end position="324"/>
    </location>
</feature>
<keyword evidence="12" id="KW-1185">Reference proteome</keyword>
<evidence type="ECO:0000256" key="5">
    <source>
        <dbReference type="ARBA" id="ARBA00023054"/>
    </source>
</evidence>
<dbReference type="Gene3D" id="3.30.70.330">
    <property type="match status" value="2"/>
</dbReference>
<dbReference type="PANTHER" id="PTHR14398">
    <property type="entry name" value="RNA RECOGNITION RRM/RNP DOMAIN"/>
    <property type="match status" value="1"/>
</dbReference>
<feature type="compositionally biased region" description="Basic and acidic residues" evidence="9">
    <location>
        <begin position="161"/>
        <end position="195"/>
    </location>
</feature>
<dbReference type="SMART" id="SM00360">
    <property type="entry name" value="RRM"/>
    <property type="match status" value="1"/>
</dbReference>
<sequence length="995" mass="109500">MIIENPEALKSWLTAVLAPLCDADPAALAKYVLALAKKEKPESELRGAMCDQLDVFLQQETKGFVDKLFVTLETKSYLQSNPEPPSTQPESASSNTTTTTEQANTGVTNGQNLVIPPVSVPVVPPPVPVLSATSADSRTKKSSSDRTKRRSWSPRSRSRSRSRDRDRDRPVRRSRSRDRSTRDHRGGRSTWDDRRTSRRSPVSSRRSDRRRSRSPLPPRRSSRSPRSSRRQRSPIPPPPIVAGLENAAVAPGLGLVPTGVAGTDPAIVVGLPVPPAAIQSVVVAPPAAVPQQQLERGPKFRCRDYDEKGYCMRGDLCPYDHGTDPVVLEDVELSSVLNYNRPPPPVGAAGTSGAPPGPLPVGPPPHLRGPPPSLPPSGEPYNPDAPGISWPPPPLVGLRPLGPPPPFGHPPSHRLPPPHMRIRGPLPPRGPPPMGLLGSAPPPRELINVPTAEDGIDAGVKRTVREAGLDSDGHLVKKGHFDYNRLGNPPVQQQQQQTGQANHGQPPQRRFDPTNCCLEVKKIPRGLNNISVLNNHFSKFGKIINLQVSYNGDSEGALVTFSSHAEAQAAYRSTEAVLNNRFIKVFWHNKEVSSPEMKGKQENVPPTSKVPIRERLGGAHPQRVLAQSQTSAAIVDEVAIKEASEAKEKEREKAVAAIKRSQEILAAKEALKKKQEEQKREATKLQVDLQRRKQELLDKQLQQQRVLIERLEKNKNTIKTDERAAVMQTVRNLQETIEKLKKDLQTTNPSHGHAVNANAPAVGAPAHLAKTPEEAKKEILDVEIELYQKQMEGSDTTELQRRVQELNSIISQSHRGHPSNRRGARISSRGTVRGRGRGLAARLSARGRGRGGYYVGPHVSVDRRPTQLKATGFELHQQGDILAHFANFGEVVDYHVDEDYPALTIRYKSRKDAEMALAQGRSFTGANLSVSWHMPPGSVPKVKDHVAAEEEDEHSGNRIEGSASAEEDDEEENEGLDDLLNYEEDDEDEERSWRR</sequence>
<dbReference type="SUPFAM" id="SSF54928">
    <property type="entry name" value="RNA-binding domain, RBD"/>
    <property type="match status" value="2"/>
</dbReference>
<organism evidence="11 12">
    <name type="scientific">Daphnia sinensis</name>
    <dbReference type="NCBI Taxonomy" id="1820382"/>
    <lineage>
        <taxon>Eukaryota</taxon>
        <taxon>Metazoa</taxon>
        <taxon>Ecdysozoa</taxon>
        <taxon>Arthropoda</taxon>
        <taxon>Crustacea</taxon>
        <taxon>Branchiopoda</taxon>
        <taxon>Diplostraca</taxon>
        <taxon>Cladocera</taxon>
        <taxon>Anomopoda</taxon>
        <taxon>Daphniidae</taxon>
        <taxon>Daphnia</taxon>
        <taxon>Daphnia similis group</taxon>
    </lineage>
</organism>
<dbReference type="GO" id="GO:0005634">
    <property type="term" value="C:nucleus"/>
    <property type="evidence" value="ECO:0007669"/>
    <property type="project" value="TreeGrafter"/>
</dbReference>
<keyword evidence="2 7" id="KW-0863">Zinc-finger</keyword>
<dbReference type="SMART" id="SM00356">
    <property type="entry name" value="ZnF_C3H1"/>
    <property type="match status" value="1"/>
</dbReference>
<dbReference type="InterPro" id="IPR000571">
    <property type="entry name" value="Znf_CCCH"/>
</dbReference>
<reference evidence="11 12" key="1">
    <citation type="submission" date="2022-05" db="EMBL/GenBank/DDBJ databases">
        <title>A multi-omics perspective on studying reproductive biology in Daphnia sinensis.</title>
        <authorList>
            <person name="Jia J."/>
        </authorList>
    </citation>
    <scope>NUCLEOTIDE SEQUENCE [LARGE SCALE GENOMIC DNA]</scope>
    <source>
        <strain evidence="11 12">WSL</strain>
    </source>
</reference>
<dbReference type="Pfam" id="PF14605">
    <property type="entry name" value="Nup35_RRM_2"/>
    <property type="match status" value="1"/>
</dbReference>
<feature type="compositionally biased region" description="Basic residues" evidence="9">
    <location>
        <begin position="220"/>
        <end position="232"/>
    </location>
</feature>
<feature type="compositionally biased region" description="Basic residues" evidence="9">
    <location>
        <begin position="814"/>
        <end position="824"/>
    </location>
</feature>
<feature type="compositionally biased region" description="Acidic residues" evidence="9">
    <location>
        <begin position="965"/>
        <end position="995"/>
    </location>
</feature>
<gene>
    <name evidence="11" type="ORF">GHT06_010035</name>
</gene>
<dbReference type="AlphaFoldDB" id="A0AAD5KXR4"/>
<keyword evidence="3 7" id="KW-0862">Zinc</keyword>
<comment type="function">
    <text evidence="6">May be involved in the turnover of nuclear polyadenylated (pA+) RNA.</text>
</comment>
<keyword evidence="5 8" id="KW-0175">Coiled coil</keyword>
<comment type="caution">
    <text evidence="11">The sequence shown here is derived from an EMBL/GenBank/DDBJ whole genome shotgun (WGS) entry which is preliminary data.</text>
</comment>
<evidence type="ECO:0000256" key="8">
    <source>
        <dbReference type="SAM" id="Coils"/>
    </source>
</evidence>
<evidence type="ECO:0000256" key="2">
    <source>
        <dbReference type="ARBA" id="ARBA00022771"/>
    </source>
</evidence>
<dbReference type="Proteomes" id="UP000820818">
    <property type="component" value="Linkage Group LG2"/>
</dbReference>
<dbReference type="InterPro" id="IPR012677">
    <property type="entry name" value="Nucleotide-bd_a/b_plait_sf"/>
</dbReference>
<evidence type="ECO:0000313" key="12">
    <source>
        <dbReference type="Proteomes" id="UP000820818"/>
    </source>
</evidence>
<name>A0AAD5KXR4_9CRUS</name>
<dbReference type="Pfam" id="PF01480">
    <property type="entry name" value="PWI"/>
    <property type="match status" value="1"/>
</dbReference>
<dbReference type="PANTHER" id="PTHR14398:SF0">
    <property type="entry name" value="ZINC FINGER PROTEIN SWM"/>
    <property type="match status" value="1"/>
</dbReference>
<feature type="zinc finger region" description="C3H1-type" evidence="7">
    <location>
        <begin position="296"/>
        <end position="324"/>
    </location>
</feature>
<feature type="region of interest" description="Disordered" evidence="9">
    <location>
        <begin position="927"/>
        <end position="995"/>
    </location>
</feature>
<dbReference type="PROSITE" id="PS50103">
    <property type="entry name" value="ZF_C3H1"/>
    <property type="match status" value="1"/>
</dbReference>
<feature type="region of interest" description="Disordered" evidence="9">
    <location>
        <begin position="473"/>
        <end position="511"/>
    </location>
</feature>
<proteinExistence type="predicted"/>
<feature type="compositionally biased region" description="Basic residues" evidence="9">
    <location>
        <begin position="147"/>
        <end position="160"/>
    </location>
</feature>